<proteinExistence type="predicted"/>
<dbReference type="EMBL" id="PJNB01000001">
    <property type="protein sequence ID" value="PKW16808.1"/>
    <property type="molecule type" value="Genomic_DNA"/>
</dbReference>
<feature type="region of interest" description="Disordered" evidence="1">
    <location>
        <begin position="1"/>
        <end position="35"/>
    </location>
</feature>
<feature type="compositionally biased region" description="Pro residues" evidence="1">
    <location>
        <begin position="25"/>
        <end position="35"/>
    </location>
</feature>
<organism evidence="2 3">
    <name type="scientific">Saccharopolyspora spinosa</name>
    <dbReference type="NCBI Taxonomy" id="60894"/>
    <lineage>
        <taxon>Bacteria</taxon>
        <taxon>Bacillati</taxon>
        <taxon>Actinomycetota</taxon>
        <taxon>Actinomycetes</taxon>
        <taxon>Pseudonocardiales</taxon>
        <taxon>Pseudonocardiaceae</taxon>
        <taxon>Saccharopolyspora</taxon>
    </lineage>
</organism>
<evidence type="ECO:0000256" key="1">
    <source>
        <dbReference type="SAM" id="MobiDB-lite"/>
    </source>
</evidence>
<gene>
    <name evidence="2" type="ORF">A8926_4697</name>
</gene>
<dbReference type="AlphaFoldDB" id="A0A2N3Y1J7"/>
<evidence type="ECO:0000313" key="3">
    <source>
        <dbReference type="Proteomes" id="UP000233786"/>
    </source>
</evidence>
<evidence type="ECO:0000313" key="2">
    <source>
        <dbReference type="EMBL" id="PKW16808.1"/>
    </source>
</evidence>
<sequence>MTLVGAENSVPVEVTGQPADVVDHTPPPPTTTTRK</sequence>
<reference evidence="2" key="1">
    <citation type="submission" date="2017-12" db="EMBL/GenBank/DDBJ databases">
        <title>Sequencing the genomes of 1000 Actinobacteria strains.</title>
        <authorList>
            <person name="Klenk H.-P."/>
        </authorList>
    </citation>
    <scope>NUCLEOTIDE SEQUENCE [LARGE SCALE GENOMIC DNA]</scope>
    <source>
        <strain evidence="2">DSM 44228</strain>
    </source>
</reference>
<dbReference type="Proteomes" id="UP000233786">
    <property type="component" value="Unassembled WGS sequence"/>
</dbReference>
<protein>
    <submittedName>
        <fullName evidence="2">Uncharacterized protein</fullName>
    </submittedName>
</protein>
<accession>A0A2N3Y1J7</accession>
<comment type="caution">
    <text evidence="2">The sequence shown here is derived from an EMBL/GenBank/DDBJ whole genome shotgun (WGS) entry which is preliminary data.</text>
</comment>
<name>A0A2N3Y1J7_SACSN</name>
<keyword evidence="3" id="KW-1185">Reference proteome</keyword>